<reference evidence="2 3" key="1">
    <citation type="journal article" date="2009" name="Stand. Genomic Sci.">
        <title>Complete genome sequence of Sanguibacter keddieii type strain (ST-74).</title>
        <authorList>
            <person name="Ivanova N."/>
            <person name="Sikorski J."/>
            <person name="Sims D."/>
            <person name="Brettin T."/>
            <person name="Detter J.C."/>
            <person name="Han C."/>
            <person name="Lapidus A."/>
            <person name="Copeland A."/>
            <person name="Glavina Del Rio T."/>
            <person name="Nolan M."/>
            <person name="Chen F."/>
            <person name="Lucas S."/>
            <person name="Tice H."/>
            <person name="Cheng J.F."/>
            <person name="Bruce D."/>
            <person name="Goodwin L."/>
            <person name="Pitluck S."/>
            <person name="Pati A."/>
            <person name="Mavromatis K."/>
            <person name="Chen A."/>
            <person name="Palaniappan K."/>
            <person name="D'haeseleer P."/>
            <person name="Chain P."/>
            <person name="Bristow J."/>
            <person name="Eisen J.A."/>
            <person name="Markowitz V."/>
            <person name="Hugenholtz P."/>
            <person name="Goker M."/>
            <person name="Pukall R."/>
            <person name="Klenk H.P."/>
            <person name="Kyrpides N.C."/>
        </authorList>
    </citation>
    <scope>NUCLEOTIDE SEQUENCE [LARGE SCALE GENOMIC DNA]</scope>
    <source>
        <strain evidence="3">ATCC 51767 / DSM 10542 / NCFB 3025 / ST-74</strain>
    </source>
</reference>
<name>D1BF16_SANKS</name>
<evidence type="ECO:0000313" key="2">
    <source>
        <dbReference type="EMBL" id="ACZ21312.1"/>
    </source>
</evidence>
<dbReference type="RefSeq" id="WP_012866381.1">
    <property type="nucleotide sequence ID" value="NC_013521.1"/>
</dbReference>
<keyword evidence="3" id="KW-1185">Reference proteome</keyword>
<accession>D1BF16</accession>
<dbReference type="Proteomes" id="UP000000322">
    <property type="component" value="Chromosome"/>
</dbReference>
<dbReference type="EMBL" id="CP001819">
    <property type="protein sequence ID" value="ACZ21312.1"/>
    <property type="molecule type" value="Genomic_DNA"/>
</dbReference>
<gene>
    <name evidence="2" type="ordered locus">Sked_13720</name>
</gene>
<organism evidence="2 3">
    <name type="scientific">Sanguibacter keddieii (strain ATCC 51767 / DSM 10542 / NCFB 3025 / ST-74)</name>
    <dbReference type="NCBI Taxonomy" id="446469"/>
    <lineage>
        <taxon>Bacteria</taxon>
        <taxon>Bacillati</taxon>
        <taxon>Actinomycetota</taxon>
        <taxon>Actinomycetes</taxon>
        <taxon>Micrococcales</taxon>
        <taxon>Sanguibacteraceae</taxon>
        <taxon>Sanguibacter</taxon>
    </lineage>
</organism>
<dbReference type="AlphaFoldDB" id="D1BF16"/>
<keyword evidence="1" id="KW-1133">Transmembrane helix</keyword>
<dbReference type="OrthoDB" id="4947585at2"/>
<dbReference type="eggNOG" id="ENOG502ZXG9">
    <property type="taxonomic scope" value="Bacteria"/>
</dbReference>
<dbReference type="KEGG" id="ske:Sked_13720"/>
<keyword evidence="1" id="KW-0812">Transmembrane</keyword>
<proteinExistence type="predicted"/>
<evidence type="ECO:0000313" key="3">
    <source>
        <dbReference type="Proteomes" id="UP000000322"/>
    </source>
</evidence>
<dbReference type="HOGENOM" id="CLU_1516892_0_0_11"/>
<evidence type="ECO:0000256" key="1">
    <source>
        <dbReference type="SAM" id="Phobius"/>
    </source>
</evidence>
<protein>
    <submittedName>
        <fullName evidence="2">Uncharacterized protein</fullName>
    </submittedName>
</protein>
<feature type="transmembrane region" description="Helical" evidence="1">
    <location>
        <begin position="151"/>
        <end position="170"/>
    </location>
</feature>
<sequence>MRTDDRPDDRPLAVRAVATVQRSRWPGRRGRPVRVCRYDALHHDGRVETDVRVTVMYRRSPADFEVVSRTVHDHCPEVGTGAWVGAAGDLVDGPGPVDHPGRVRYGRRVPWPPLDRRRDPRRALLWRAGLGAVAAVTGILLLVGTGGAGPLAALGVLSAVCGGAALATTLPGGSRRR</sequence>
<keyword evidence="1" id="KW-0472">Membrane</keyword>
<feature type="transmembrane region" description="Helical" evidence="1">
    <location>
        <begin position="124"/>
        <end position="145"/>
    </location>
</feature>